<evidence type="ECO:0000313" key="2">
    <source>
        <dbReference type="EMBL" id="GKU88855.1"/>
    </source>
</evidence>
<dbReference type="EMBL" id="BPVZ01000003">
    <property type="protein sequence ID" value="GKU88855.1"/>
    <property type="molecule type" value="Genomic_DNA"/>
</dbReference>
<protein>
    <submittedName>
        <fullName evidence="2">Uncharacterized protein</fullName>
    </submittedName>
</protein>
<feature type="region of interest" description="Disordered" evidence="1">
    <location>
        <begin position="33"/>
        <end position="66"/>
    </location>
</feature>
<dbReference type="AlphaFoldDB" id="A0AAV5HV12"/>
<proteinExistence type="predicted"/>
<name>A0AAV5HV12_9ROSI</name>
<gene>
    <name evidence="2" type="ORF">SLEP1_g3071</name>
</gene>
<evidence type="ECO:0000313" key="3">
    <source>
        <dbReference type="Proteomes" id="UP001054252"/>
    </source>
</evidence>
<reference evidence="2 3" key="1">
    <citation type="journal article" date="2021" name="Commun. Biol.">
        <title>The genome of Shorea leprosula (Dipterocarpaceae) highlights the ecological relevance of drought in aseasonal tropical rainforests.</title>
        <authorList>
            <person name="Ng K.K.S."/>
            <person name="Kobayashi M.J."/>
            <person name="Fawcett J.A."/>
            <person name="Hatakeyama M."/>
            <person name="Paape T."/>
            <person name="Ng C.H."/>
            <person name="Ang C.C."/>
            <person name="Tnah L.H."/>
            <person name="Lee C.T."/>
            <person name="Nishiyama T."/>
            <person name="Sese J."/>
            <person name="O'Brien M.J."/>
            <person name="Copetti D."/>
            <person name="Mohd Noor M.I."/>
            <person name="Ong R.C."/>
            <person name="Putra M."/>
            <person name="Sireger I.Z."/>
            <person name="Indrioko S."/>
            <person name="Kosugi Y."/>
            <person name="Izuno A."/>
            <person name="Isagi Y."/>
            <person name="Lee S.L."/>
            <person name="Shimizu K.K."/>
        </authorList>
    </citation>
    <scope>NUCLEOTIDE SEQUENCE [LARGE SCALE GENOMIC DNA]</scope>
    <source>
        <strain evidence="2">214</strain>
    </source>
</reference>
<accession>A0AAV5HV12</accession>
<keyword evidence="3" id="KW-1185">Reference proteome</keyword>
<organism evidence="2 3">
    <name type="scientific">Rubroshorea leprosula</name>
    <dbReference type="NCBI Taxonomy" id="152421"/>
    <lineage>
        <taxon>Eukaryota</taxon>
        <taxon>Viridiplantae</taxon>
        <taxon>Streptophyta</taxon>
        <taxon>Embryophyta</taxon>
        <taxon>Tracheophyta</taxon>
        <taxon>Spermatophyta</taxon>
        <taxon>Magnoliopsida</taxon>
        <taxon>eudicotyledons</taxon>
        <taxon>Gunneridae</taxon>
        <taxon>Pentapetalae</taxon>
        <taxon>rosids</taxon>
        <taxon>malvids</taxon>
        <taxon>Malvales</taxon>
        <taxon>Dipterocarpaceae</taxon>
        <taxon>Rubroshorea</taxon>
    </lineage>
</organism>
<evidence type="ECO:0000256" key="1">
    <source>
        <dbReference type="SAM" id="MobiDB-lite"/>
    </source>
</evidence>
<comment type="caution">
    <text evidence="2">The sequence shown here is derived from an EMBL/GenBank/DDBJ whole genome shotgun (WGS) entry which is preliminary data.</text>
</comment>
<sequence>MATESLSTQLHTTSFPSLQEVNLFARTMKKIKSNSFSPPNGECPEINMTKSQGPAKMATQIEEESPTRVELDILDTPPSLSFANLLHKEDNDPIVIEFSAQPNYLDEDSDIEEASEENILAILLPKADKKRI</sequence>
<dbReference type="Proteomes" id="UP001054252">
    <property type="component" value="Unassembled WGS sequence"/>
</dbReference>